<protein>
    <submittedName>
        <fullName evidence="1">Uncharacterized protein</fullName>
    </submittedName>
</protein>
<proteinExistence type="predicted"/>
<gene>
    <name evidence="1" type="ORF">GN277_25090</name>
</gene>
<comment type="caution">
    <text evidence="1">The sequence shown here is derived from an EMBL/GenBank/DDBJ whole genome shotgun (WGS) entry which is preliminary data.</text>
</comment>
<dbReference type="RefSeq" id="WP_159755175.1">
    <property type="nucleotide sequence ID" value="NZ_CASSPE010000106.1"/>
</dbReference>
<dbReference type="Proteomes" id="UP000460412">
    <property type="component" value="Unassembled WGS sequence"/>
</dbReference>
<evidence type="ECO:0000313" key="1">
    <source>
        <dbReference type="EMBL" id="MXP78494.1"/>
    </source>
</evidence>
<reference evidence="1 2" key="1">
    <citation type="submission" date="2019-12" db="EMBL/GenBank/DDBJ databases">
        <title>Sporaefaciens musculi gen. nov., sp. nov., a novel bacterium isolated from the caecum of an obese mouse.</title>
        <authorList>
            <person name="Rasmussen T.S."/>
            <person name="Streidl T."/>
            <person name="Hitch T.C.A."/>
            <person name="Wortmann E."/>
            <person name="Deptula P."/>
            <person name="Hansen M."/>
            <person name="Nielsen D.S."/>
            <person name="Clavel T."/>
            <person name="Vogensen F.K."/>
        </authorList>
    </citation>
    <scope>NUCLEOTIDE SEQUENCE [LARGE SCALE GENOMIC DNA]</scope>
    <source>
        <strain evidence="1 2">WCA-9-b2</strain>
    </source>
</reference>
<name>A0A7X3MLD4_9FIRM</name>
<dbReference type="AlphaFoldDB" id="A0A7X3MLD4"/>
<evidence type="ECO:0000313" key="2">
    <source>
        <dbReference type="Proteomes" id="UP000460412"/>
    </source>
</evidence>
<dbReference type="EMBL" id="WUQX01000001">
    <property type="protein sequence ID" value="MXP78494.1"/>
    <property type="molecule type" value="Genomic_DNA"/>
</dbReference>
<keyword evidence="2" id="KW-1185">Reference proteome</keyword>
<sequence length="243" mass="27907">MINLNTQPYDESKPYKKNIIYKIDKAVIIPFEETHGDSANSERVDLVYDLYSHQYGIFAHEYRNPVISKKGCKTADILACVVDESEKKIATFIFDVKSNISAFSDNLLKDNALLTAIKEVRDFVEQIHAEMLHKDGFIIYYKDVGFSEQENIGIITKRFEKEKFIAAADMLEDLHQKESGTVSRTLEIKLKNSLGPYKNEVKRIRDFSEKKVMLCGKVYDLQVILLEKESESEYTASLRISIG</sequence>
<organism evidence="1 2">
    <name type="scientific">Sporofaciens musculi</name>
    <dbReference type="NCBI Taxonomy" id="2681861"/>
    <lineage>
        <taxon>Bacteria</taxon>
        <taxon>Bacillati</taxon>
        <taxon>Bacillota</taxon>
        <taxon>Clostridia</taxon>
        <taxon>Lachnospirales</taxon>
        <taxon>Lachnospiraceae</taxon>
        <taxon>Sporofaciens</taxon>
    </lineage>
</organism>
<accession>A0A7X3MLD4</accession>